<evidence type="ECO:0000313" key="2">
    <source>
        <dbReference type="Proteomes" id="UP001597327"/>
    </source>
</evidence>
<accession>A0ABW4JS27</accession>
<proteinExistence type="predicted"/>
<name>A0ABW4JS27_9HYPH</name>
<reference evidence="2" key="1">
    <citation type="journal article" date="2019" name="Int. J. Syst. Evol. Microbiol.">
        <title>The Global Catalogue of Microorganisms (GCM) 10K type strain sequencing project: providing services to taxonomists for standard genome sequencing and annotation.</title>
        <authorList>
            <consortium name="The Broad Institute Genomics Platform"/>
            <consortium name="The Broad Institute Genome Sequencing Center for Infectious Disease"/>
            <person name="Wu L."/>
            <person name="Ma J."/>
        </authorList>
    </citation>
    <scope>NUCLEOTIDE SEQUENCE [LARGE SCALE GENOMIC DNA]</scope>
    <source>
        <strain evidence="2">JCM 3369</strain>
    </source>
</reference>
<comment type="caution">
    <text evidence="1">The sequence shown here is derived from an EMBL/GenBank/DDBJ whole genome shotgun (WGS) entry which is preliminary data.</text>
</comment>
<evidence type="ECO:0000313" key="1">
    <source>
        <dbReference type="EMBL" id="MFD1694327.1"/>
    </source>
</evidence>
<dbReference type="RefSeq" id="WP_149891809.1">
    <property type="nucleotide sequence ID" value="NZ_JBHUFA010000001.1"/>
</dbReference>
<dbReference type="EMBL" id="JBHUFA010000001">
    <property type="protein sequence ID" value="MFD1694327.1"/>
    <property type="molecule type" value="Genomic_DNA"/>
</dbReference>
<organism evidence="1 2">
    <name type="scientific">Roseibium aestuarii</name>
    <dbReference type="NCBI Taxonomy" id="2600299"/>
    <lineage>
        <taxon>Bacteria</taxon>
        <taxon>Pseudomonadati</taxon>
        <taxon>Pseudomonadota</taxon>
        <taxon>Alphaproteobacteria</taxon>
        <taxon>Hyphomicrobiales</taxon>
        <taxon>Stappiaceae</taxon>
        <taxon>Roseibium</taxon>
    </lineage>
</organism>
<sequence length="175" mass="19847">MAKKAEKKSTTRSEKTRDVRTAGRFLEELSWLLQSYSHLDFKMLTEANFQTAPPESLRKAGSSNGNIQFLVGSLPIIFNNTRYFPNNEDIADFANGALGLNIARWEKRSRYELIGLIVCETAKLDDQRLGRLVEAITRVTQDDPGIDAIVADRRANSQSWNELIQILTRRSVDET</sequence>
<protein>
    <submittedName>
        <fullName evidence="1">Uncharacterized protein</fullName>
    </submittedName>
</protein>
<gene>
    <name evidence="1" type="ORF">ACFSC7_02285</name>
</gene>
<dbReference type="Proteomes" id="UP001597327">
    <property type="component" value="Unassembled WGS sequence"/>
</dbReference>
<keyword evidence="2" id="KW-1185">Reference proteome</keyword>